<reference evidence="2" key="2">
    <citation type="submission" date="2020-12" db="EMBL/GenBank/DDBJ databases">
        <title>New Spironucleus salmonicida genome in near-complete chromosomes.</title>
        <authorList>
            <person name="Xu F."/>
            <person name="Kurt Z."/>
            <person name="Jimenez-Gonzalez A."/>
            <person name="Astvaldsson A."/>
            <person name="Andersson J.O."/>
            <person name="Svard S.G."/>
        </authorList>
    </citation>
    <scope>NUCLEOTIDE SEQUENCE</scope>
    <source>
        <strain evidence="2">ATCC 50377</strain>
    </source>
</reference>
<sequence>MDGIQALNIEFLEVQKKLELVEIEILQLEKIKLTQNKNVGLSKYKLEQFENLAGTFEYYENTIQQYTTLSNQLHSPVQTYSYTTVFAKQFLENSHALKFKNRNLIENYEKQIKQLCNLERQKQQTLDFALKQQQVILEKISQIPQLNLHDLDVIEMNKILKQQQSDQYQFLPSELIINNRLDLLINDLKTYNNTVNFTQNDMFAILQNQQVKQNEDYFKDMQSIIKLNIISCNNFDFKLIQVQIDNILKNEIGINNLADTSEQFVRLLKQSKQLKQ</sequence>
<reference evidence="1 2" key="1">
    <citation type="journal article" date="2014" name="PLoS Genet.">
        <title>The Genome of Spironucleus salmonicida Highlights a Fish Pathogen Adapted to Fluctuating Environments.</title>
        <authorList>
            <person name="Xu F."/>
            <person name="Jerlstrom-Hultqvist J."/>
            <person name="Einarsson E."/>
            <person name="Astvaldsson A."/>
            <person name="Svard S.G."/>
            <person name="Andersson J.O."/>
        </authorList>
    </citation>
    <scope>NUCLEOTIDE SEQUENCE</scope>
    <source>
        <strain evidence="2">ATCC 50377</strain>
    </source>
</reference>
<protein>
    <submittedName>
        <fullName evidence="1">Uncharacterized protein</fullName>
    </submittedName>
</protein>
<dbReference type="AlphaFoldDB" id="V6LY87"/>
<dbReference type="Proteomes" id="UP000018208">
    <property type="component" value="Unassembled WGS sequence"/>
</dbReference>
<evidence type="ECO:0000313" key="1">
    <source>
        <dbReference type="EMBL" id="EST48661.1"/>
    </source>
</evidence>
<dbReference type="EMBL" id="KI545981">
    <property type="protein sequence ID" value="EST48661.1"/>
    <property type="molecule type" value="Genomic_DNA"/>
</dbReference>
<dbReference type="EMBL" id="AUWU02000004">
    <property type="protein sequence ID" value="KAH0573743.1"/>
    <property type="molecule type" value="Genomic_DNA"/>
</dbReference>
<evidence type="ECO:0000313" key="3">
    <source>
        <dbReference type="Proteomes" id="UP000018208"/>
    </source>
</evidence>
<organism evidence="1">
    <name type="scientific">Spironucleus salmonicida</name>
    <dbReference type="NCBI Taxonomy" id="348837"/>
    <lineage>
        <taxon>Eukaryota</taxon>
        <taxon>Metamonada</taxon>
        <taxon>Diplomonadida</taxon>
        <taxon>Hexamitidae</taxon>
        <taxon>Hexamitinae</taxon>
        <taxon>Spironucleus</taxon>
    </lineage>
</organism>
<name>V6LY87_9EUKA</name>
<evidence type="ECO:0000313" key="2">
    <source>
        <dbReference type="EMBL" id="KAH0573743.1"/>
    </source>
</evidence>
<accession>V6LY87</accession>
<proteinExistence type="predicted"/>
<dbReference type="VEuPathDB" id="GiardiaDB:SS50377_23678"/>
<keyword evidence="3" id="KW-1185">Reference proteome</keyword>
<gene>
    <name evidence="1" type="ORF">SS50377_11274</name>
    <name evidence="2" type="ORF">SS50377_23678</name>
</gene>